<name>A0A7Y0HPU3_9CLOT</name>
<dbReference type="PANTHER" id="PTHR31088">
    <property type="entry name" value="MEMBRANE-ASSOCIATED PROTEIN VIPP1, CHLOROPLASTIC"/>
    <property type="match status" value="1"/>
</dbReference>
<dbReference type="Proteomes" id="UP000537131">
    <property type="component" value="Unassembled WGS sequence"/>
</dbReference>
<evidence type="ECO:0000313" key="4">
    <source>
        <dbReference type="Proteomes" id="UP000537131"/>
    </source>
</evidence>
<dbReference type="InterPro" id="IPR007157">
    <property type="entry name" value="PspA_VIPP1"/>
</dbReference>
<protein>
    <submittedName>
        <fullName evidence="3">PspA/IM30 family protein</fullName>
    </submittedName>
</protein>
<dbReference type="AlphaFoldDB" id="A0A7Y0HPU3"/>
<feature type="coiled-coil region" evidence="2">
    <location>
        <begin position="108"/>
        <end position="142"/>
    </location>
</feature>
<feature type="coiled-coil region" evidence="2">
    <location>
        <begin position="26"/>
        <end position="74"/>
    </location>
</feature>
<gene>
    <name evidence="3" type="ORF">HBE96_15600</name>
</gene>
<comment type="caution">
    <text evidence="3">The sequence shown here is derived from an EMBL/GenBank/DDBJ whole genome shotgun (WGS) entry which is preliminary data.</text>
</comment>
<keyword evidence="4" id="KW-1185">Reference proteome</keyword>
<accession>A0A7Y0HPU3</accession>
<comment type="similarity">
    <text evidence="1">Belongs to the PspA/Vipp/IM30 family.</text>
</comment>
<evidence type="ECO:0000256" key="1">
    <source>
        <dbReference type="ARBA" id="ARBA00043985"/>
    </source>
</evidence>
<reference evidence="3 4" key="1">
    <citation type="submission" date="2020-06" db="EMBL/GenBank/DDBJ databases">
        <title>Complete Genome Sequence of Clostridium muelleri sp. nov. P21T, an Acid-Alcohol Producing Acetogen Isolated from Old Hay.</title>
        <authorList>
            <person name="Duncan K.E."/>
            <person name="Tanner R.S."/>
        </authorList>
    </citation>
    <scope>NUCLEOTIDE SEQUENCE [LARGE SCALE GENOMIC DNA]</scope>
    <source>
        <strain evidence="3 4">P21</strain>
    </source>
</reference>
<dbReference type="EMBL" id="JABBNI010000032">
    <property type="protein sequence ID" value="NMM64067.1"/>
    <property type="molecule type" value="Genomic_DNA"/>
</dbReference>
<keyword evidence="2" id="KW-0175">Coiled coil</keyword>
<organism evidence="3 4">
    <name type="scientific">Clostridium muellerianum</name>
    <dbReference type="NCBI Taxonomy" id="2716538"/>
    <lineage>
        <taxon>Bacteria</taxon>
        <taxon>Bacillati</taxon>
        <taxon>Bacillota</taxon>
        <taxon>Clostridia</taxon>
        <taxon>Eubacteriales</taxon>
        <taxon>Clostridiaceae</taxon>
        <taxon>Clostridium</taxon>
    </lineage>
</organism>
<proteinExistence type="inferred from homology"/>
<evidence type="ECO:0000256" key="2">
    <source>
        <dbReference type="SAM" id="Coils"/>
    </source>
</evidence>
<evidence type="ECO:0000313" key="3">
    <source>
        <dbReference type="EMBL" id="NMM64067.1"/>
    </source>
</evidence>
<dbReference type="Pfam" id="PF04012">
    <property type="entry name" value="PspA_IM30"/>
    <property type="match status" value="1"/>
</dbReference>
<sequence length="228" mass="25999">MGILKKVNNIFRAKVNGALDDMENPIELLDQKLRDMDESLNKAKLSSAQILGNVHEIQKKMDNTKKASEEFDEKVKLAMSKGNEELAKKALAKKLEADKSYESLKLSYEDAFKKGEDLKKKLKELEEEIQKTRTYRDEAAARYNNAEASKKVNEILSNVDAGSNKINLNDIERKVQKKESLAEGLNDLREDNSLDKEFEKLKEVDLDEELKKYQVKSNSNETSTPPES</sequence>
<dbReference type="PANTHER" id="PTHR31088:SF6">
    <property type="entry name" value="PHAGE SHOCK PROTEIN A"/>
    <property type="match status" value="1"/>
</dbReference>
<dbReference type="RefSeq" id="WP_169298664.1">
    <property type="nucleotide sequence ID" value="NZ_JABBNI010000032.1"/>
</dbReference>